<feature type="transmembrane region" description="Helical" evidence="7">
    <location>
        <begin position="35"/>
        <end position="57"/>
    </location>
</feature>
<dbReference type="PANTHER" id="PTHR22726">
    <property type="entry name" value="METALLOENDOPEPTIDASE OMA1"/>
    <property type="match status" value="1"/>
</dbReference>
<keyword evidence="7" id="KW-1133">Transmembrane helix</keyword>
<dbReference type="InterPro" id="IPR001915">
    <property type="entry name" value="Peptidase_M48"/>
</dbReference>
<keyword evidence="7" id="KW-0812">Transmembrane</keyword>
<dbReference type="GO" id="GO:0004222">
    <property type="term" value="F:metalloendopeptidase activity"/>
    <property type="evidence" value="ECO:0007669"/>
    <property type="project" value="InterPro"/>
</dbReference>
<sequence>MLFIPYSIFYIPFDRLKVVIKIMSDRNPPPSSRQLLILLGIFLILIIFIIQLISFLVDWGITYIPISWEQQLGSMIVPIYEEKAQDSPQQQVLNQLLDRLESQIDNESLAKRNYRVIYIPENTVNAFAIPGDVIGVFQGLVEKINSENELMMILSHELGHFFHRDHLRGLGKTLMIRVAIATLLGDKTFLSNSMATITETISKTHYSRSQEYQADEYGLTLLNKTYGHVAGATDFFENFEEKETLNWVFFSSHPTSKKRVKRLNQLIKQRQYKIGAYSQLDSDLLQLD</sequence>
<keyword evidence="4 6" id="KW-0862">Zinc</keyword>
<evidence type="ECO:0000256" key="6">
    <source>
        <dbReference type="RuleBase" id="RU003983"/>
    </source>
</evidence>
<dbReference type="CDD" id="cd07332">
    <property type="entry name" value="M48C_Oma1_like"/>
    <property type="match status" value="1"/>
</dbReference>
<dbReference type="Proteomes" id="UP000001203">
    <property type="component" value="Chromosome circular"/>
</dbReference>
<dbReference type="Pfam" id="PF01435">
    <property type="entry name" value="Peptidase_M48"/>
    <property type="match status" value="1"/>
</dbReference>
<keyword evidence="2" id="KW-0479">Metal-binding</keyword>
<comment type="cofactor">
    <cofactor evidence="6">
        <name>Zn(2+)</name>
        <dbReference type="ChEBI" id="CHEBI:29105"/>
    </cofactor>
    <text evidence="6">Binds 1 zinc ion per subunit.</text>
</comment>
<dbReference type="GO" id="GO:0016020">
    <property type="term" value="C:membrane"/>
    <property type="evidence" value="ECO:0007669"/>
    <property type="project" value="TreeGrafter"/>
</dbReference>
<evidence type="ECO:0000256" key="4">
    <source>
        <dbReference type="ARBA" id="ARBA00022833"/>
    </source>
</evidence>
<dbReference type="AlphaFoldDB" id="B1WR25"/>
<gene>
    <name evidence="9" type="ordered locus">cce_0732</name>
</gene>
<dbReference type="GO" id="GO:0051603">
    <property type="term" value="P:proteolysis involved in protein catabolic process"/>
    <property type="evidence" value="ECO:0007669"/>
    <property type="project" value="TreeGrafter"/>
</dbReference>
<dbReference type="GO" id="GO:0046872">
    <property type="term" value="F:metal ion binding"/>
    <property type="evidence" value="ECO:0007669"/>
    <property type="project" value="UniProtKB-KW"/>
</dbReference>
<keyword evidence="7" id="KW-0472">Membrane</keyword>
<protein>
    <recommendedName>
        <fullName evidence="8">Peptidase M48 domain-containing protein</fullName>
    </recommendedName>
</protein>
<organism evidence="9 10">
    <name type="scientific">Crocosphaera subtropica (strain ATCC 51142 / BH68)</name>
    <name type="common">Cyanothece sp. (strain ATCC 51142)</name>
    <dbReference type="NCBI Taxonomy" id="43989"/>
    <lineage>
        <taxon>Bacteria</taxon>
        <taxon>Bacillati</taxon>
        <taxon>Cyanobacteriota</taxon>
        <taxon>Cyanophyceae</taxon>
        <taxon>Oscillatoriophycideae</taxon>
        <taxon>Chroococcales</taxon>
        <taxon>Aphanothecaceae</taxon>
        <taxon>Crocosphaera</taxon>
        <taxon>Crocosphaera subtropica</taxon>
    </lineage>
</organism>
<dbReference type="Gene3D" id="3.30.2010.10">
    <property type="entry name" value="Metalloproteases ('zincins'), catalytic domain"/>
    <property type="match status" value="1"/>
</dbReference>
<name>B1WR25_CROS5</name>
<proteinExistence type="inferred from homology"/>
<evidence type="ECO:0000256" key="2">
    <source>
        <dbReference type="ARBA" id="ARBA00022723"/>
    </source>
</evidence>
<reference evidence="9 10" key="1">
    <citation type="journal article" date="2008" name="Proc. Natl. Acad. Sci. U.S.A.">
        <title>The genome of Cyanothece 51142, a unicellular diazotrophic cyanobacterium important in the marine nitrogen cycle.</title>
        <authorList>
            <person name="Welsh E.A."/>
            <person name="Liberton M."/>
            <person name="Stoeckel J."/>
            <person name="Loh T."/>
            <person name="Elvitigala T."/>
            <person name="Wang C."/>
            <person name="Wollam A."/>
            <person name="Fulton R.S."/>
            <person name="Clifton S.W."/>
            <person name="Jacobs J.M."/>
            <person name="Aurora R."/>
            <person name="Ghosh B.K."/>
            <person name="Sherman L.A."/>
            <person name="Smith R.D."/>
            <person name="Wilson R.K."/>
            <person name="Pakrasi H.B."/>
        </authorList>
    </citation>
    <scope>NUCLEOTIDE SEQUENCE [LARGE SCALE GENOMIC DNA]</scope>
    <source>
        <strain evidence="10">ATCC 51142 / BH68</strain>
    </source>
</reference>
<comment type="similarity">
    <text evidence="6">Belongs to the peptidase M48 family.</text>
</comment>
<dbReference type="HOGENOM" id="CLU_029002_0_3_3"/>
<evidence type="ECO:0000256" key="7">
    <source>
        <dbReference type="SAM" id="Phobius"/>
    </source>
</evidence>
<accession>B1WR25</accession>
<evidence type="ECO:0000256" key="3">
    <source>
        <dbReference type="ARBA" id="ARBA00022801"/>
    </source>
</evidence>
<dbReference type="EMBL" id="CP000806">
    <property type="protein sequence ID" value="ACB50083.1"/>
    <property type="molecule type" value="Genomic_DNA"/>
</dbReference>
<keyword evidence="3 6" id="KW-0378">Hydrolase</keyword>
<keyword evidence="10" id="KW-1185">Reference proteome</keyword>
<dbReference type="KEGG" id="cyt:cce_0732"/>
<evidence type="ECO:0000313" key="10">
    <source>
        <dbReference type="Proteomes" id="UP000001203"/>
    </source>
</evidence>
<evidence type="ECO:0000313" key="9">
    <source>
        <dbReference type="EMBL" id="ACB50083.1"/>
    </source>
</evidence>
<evidence type="ECO:0000256" key="1">
    <source>
        <dbReference type="ARBA" id="ARBA00022670"/>
    </source>
</evidence>
<dbReference type="PANTHER" id="PTHR22726:SF1">
    <property type="entry name" value="METALLOENDOPEPTIDASE OMA1, MITOCHONDRIAL"/>
    <property type="match status" value="1"/>
</dbReference>
<dbReference type="InterPro" id="IPR051156">
    <property type="entry name" value="Mito/Outer_Membr_Metalloprot"/>
</dbReference>
<evidence type="ECO:0000256" key="5">
    <source>
        <dbReference type="ARBA" id="ARBA00023049"/>
    </source>
</evidence>
<keyword evidence="5 6" id="KW-0482">Metalloprotease</keyword>
<dbReference type="eggNOG" id="COG4783">
    <property type="taxonomic scope" value="Bacteria"/>
</dbReference>
<keyword evidence="1 6" id="KW-0645">Protease</keyword>
<evidence type="ECO:0000259" key="8">
    <source>
        <dbReference type="Pfam" id="PF01435"/>
    </source>
</evidence>
<feature type="domain" description="Peptidase M48" evidence="8">
    <location>
        <begin position="95"/>
        <end position="265"/>
    </location>
</feature>
<dbReference type="STRING" id="43989.cce_0732"/>